<evidence type="ECO:0008006" key="7">
    <source>
        <dbReference type="Google" id="ProtNLM"/>
    </source>
</evidence>
<evidence type="ECO:0000313" key="5">
    <source>
        <dbReference type="EMBL" id="GAA0937345.1"/>
    </source>
</evidence>
<accession>A0ABN1Q3U6</accession>
<dbReference type="SUPFAM" id="SSF53067">
    <property type="entry name" value="Actin-like ATPase domain"/>
    <property type="match status" value="1"/>
</dbReference>
<dbReference type="Proteomes" id="UP001500665">
    <property type="component" value="Unassembled WGS sequence"/>
</dbReference>
<dbReference type="PANTHER" id="PTHR42749:SF1">
    <property type="entry name" value="CELL SHAPE-DETERMINING PROTEIN MREB"/>
    <property type="match status" value="1"/>
</dbReference>
<dbReference type="InterPro" id="IPR043129">
    <property type="entry name" value="ATPase_NBD"/>
</dbReference>
<sequence>MRPIRHGMVTDTRDCARLAGGVLREAAALAPKEILLALPSAATDVDQRRAVTAVQVAADCPVRTMEAPLAAVIGAGRAFGDRSPRLVLDIGAGLAEMAVIVEGAVDHARSVQYLLERSPGSASPRLPQHVHGRLADELQQMLDDLPARLRNRARARGLLLTGGGALLPSLPGGLADRLAVDVRIAPDPARATIRGLARLCLAPESVRAVLAFREA</sequence>
<dbReference type="InterPro" id="IPR056546">
    <property type="entry name" value="MreB_MamK-like"/>
</dbReference>
<evidence type="ECO:0000256" key="4">
    <source>
        <dbReference type="ARBA" id="ARBA00022840"/>
    </source>
</evidence>
<evidence type="ECO:0000313" key="6">
    <source>
        <dbReference type="Proteomes" id="UP001500665"/>
    </source>
</evidence>
<reference evidence="6" key="1">
    <citation type="journal article" date="2019" name="Int. J. Syst. Evol. Microbiol.">
        <title>The Global Catalogue of Microorganisms (GCM) 10K type strain sequencing project: providing services to taxonomists for standard genome sequencing and annotation.</title>
        <authorList>
            <consortium name="The Broad Institute Genomics Platform"/>
            <consortium name="The Broad Institute Genome Sequencing Center for Infectious Disease"/>
            <person name="Wu L."/>
            <person name="Ma J."/>
        </authorList>
    </citation>
    <scope>NUCLEOTIDE SEQUENCE [LARGE SCALE GENOMIC DNA]</scope>
    <source>
        <strain evidence="6">JCM 10696</strain>
    </source>
</reference>
<proteinExistence type="predicted"/>
<dbReference type="PANTHER" id="PTHR42749">
    <property type="entry name" value="CELL SHAPE-DETERMINING PROTEIN MREB"/>
    <property type="match status" value="1"/>
</dbReference>
<keyword evidence="3" id="KW-0547">Nucleotide-binding</keyword>
<evidence type="ECO:0000256" key="2">
    <source>
        <dbReference type="ARBA" id="ARBA00022490"/>
    </source>
</evidence>
<evidence type="ECO:0000256" key="3">
    <source>
        <dbReference type="ARBA" id="ARBA00022741"/>
    </source>
</evidence>
<gene>
    <name evidence="5" type="ORF">GCM10009550_04040</name>
</gene>
<comment type="subcellular location">
    <subcellularLocation>
        <location evidence="1">Cytoplasm</location>
    </subcellularLocation>
</comment>
<keyword evidence="4" id="KW-0067">ATP-binding</keyword>
<dbReference type="Pfam" id="PF06723">
    <property type="entry name" value="MreB_Mbl"/>
    <property type="match status" value="2"/>
</dbReference>
<keyword evidence="2" id="KW-0963">Cytoplasm</keyword>
<evidence type="ECO:0000256" key="1">
    <source>
        <dbReference type="ARBA" id="ARBA00004496"/>
    </source>
</evidence>
<dbReference type="EMBL" id="BAAAHH010000001">
    <property type="protein sequence ID" value="GAA0937345.1"/>
    <property type="molecule type" value="Genomic_DNA"/>
</dbReference>
<protein>
    <recommendedName>
        <fullName evidence="7">Rod shape-determining protein MreB</fullName>
    </recommendedName>
</protein>
<dbReference type="Gene3D" id="3.30.420.40">
    <property type="match status" value="1"/>
</dbReference>
<comment type="caution">
    <text evidence="5">The sequence shown here is derived from an EMBL/GenBank/DDBJ whole genome shotgun (WGS) entry which is preliminary data.</text>
</comment>
<dbReference type="RefSeq" id="WP_344236012.1">
    <property type="nucleotide sequence ID" value="NZ_BAAAHH010000001.1"/>
</dbReference>
<organism evidence="5 6">
    <name type="scientific">Actinocorallia libanotica</name>
    <dbReference type="NCBI Taxonomy" id="46162"/>
    <lineage>
        <taxon>Bacteria</taxon>
        <taxon>Bacillati</taxon>
        <taxon>Actinomycetota</taxon>
        <taxon>Actinomycetes</taxon>
        <taxon>Streptosporangiales</taxon>
        <taxon>Thermomonosporaceae</taxon>
        <taxon>Actinocorallia</taxon>
    </lineage>
</organism>
<keyword evidence="6" id="KW-1185">Reference proteome</keyword>
<name>A0ABN1Q3U6_9ACTN</name>